<dbReference type="SUPFAM" id="SSF56176">
    <property type="entry name" value="FAD-binding/transporter-associated domain-like"/>
    <property type="match status" value="1"/>
</dbReference>
<dbReference type="OrthoDB" id="9983560at2759"/>
<dbReference type="InterPro" id="IPR006094">
    <property type="entry name" value="Oxid_FAD_bind_N"/>
</dbReference>
<evidence type="ECO:0000256" key="4">
    <source>
        <dbReference type="ARBA" id="ARBA00023002"/>
    </source>
</evidence>
<dbReference type="HOGENOM" id="CLU_018354_4_0_1"/>
<sequence length="647" mass="70937">MHRAMRLLLSATLPALLVQANADQQPLTQPAAVPAIQRITKDAWAALNNSVDGRLHTNVPFAAACFASFEGQEHHTNSEECLSVRKHYTDAKIRTSNPAAFISTQWETCQNTQKACLLDQHDPSSTLPTSDGRVCSVGSISEYYIDVRSAKDVQAAFSFSKTTGVPLVIKNTGHDYKGRSSAPHSLSLWTHNLKGIEYEPNFIPTCPSSSTKQIKPVTAVTLEAGVLWDEVYTGVAVEYNLTVVGGADRTVGTTGGWLQGGGHSALSNTLGLGADRVLEFTVVTPDGELRIANQCQNKDLFFALRGGGGGTFGVVLSATHLASPKMNIDAVLILFPLHFPMPAGFDDSVDASDELALTRSLFKLILDNSVQWAEHGWGAYINANSALYLTPALNSTSAPESMKPLLDWGKKLEKAVDESHRKDIIVLSGDYPSWTSIFSVFADGYAAGIGEPLALSSRLIPTSVVNDTSTREGLLDALIDAERTSPGIRLLKVSPFNYKSSTEDPEDPYSASSVHPAWRSTIFHATAANLWNWNSTAAEIQEYYKTVHRAMEGVRKVAGHAAYLNEADVYEENWQEAFFGSNYDKLLAIKNKYDPNHLLDCWQCVGWNRDSPRYSCYLDAFKVPSNSRSQRVVEVERWSDELLRILL</sequence>
<dbReference type="InterPro" id="IPR050432">
    <property type="entry name" value="FAD-linked_Oxidoreductases_BP"/>
</dbReference>
<dbReference type="Gene3D" id="3.30.465.10">
    <property type="match status" value="2"/>
</dbReference>
<comment type="similarity">
    <text evidence="1">Belongs to the oxygen-dependent FAD-linked oxidoreductase family.</text>
</comment>
<dbReference type="SUPFAM" id="SSF55103">
    <property type="entry name" value="FAD-linked oxidases, C-terminal domain"/>
    <property type="match status" value="1"/>
</dbReference>
<dbReference type="InterPro" id="IPR016166">
    <property type="entry name" value="FAD-bd_PCMH"/>
</dbReference>
<evidence type="ECO:0000256" key="2">
    <source>
        <dbReference type="ARBA" id="ARBA00022630"/>
    </source>
</evidence>
<proteinExistence type="inferred from homology"/>
<evidence type="ECO:0000313" key="7">
    <source>
        <dbReference type="EMBL" id="KIJ42513.1"/>
    </source>
</evidence>
<evidence type="ECO:0000259" key="6">
    <source>
        <dbReference type="PROSITE" id="PS51387"/>
    </source>
</evidence>
<dbReference type="InterPro" id="IPR016164">
    <property type="entry name" value="FAD-linked_Oxase-like_C"/>
</dbReference>
<dbReference type="InterPro" id="IPR016169">
    <property type="entry name" value="FAD-bd_PCMH_sub2"/>
</dbReference>
<evidence type="ECO:0000256" key="5">
    <source>
        <dbReference type="SAM" id="SignalP"/>
    </source>
</evidence>
<keyword evidence="4" id="KW-0560">Oxidoreductase</keyword>
<dbReference type="Pfam" id="PF01565">
    <property type="entry name" value="FAD_binding_4"/>
    <property type="match status" value="1"/>
</dbReference>
<dbReference type="Pfam" id="PF08031">
    <property type="entry name" value="BBE"/>
    <property type="match status" value="1"/>
</dbReference>
<organism evidence="7 8">
    <name type="scientific">Sphaerobolus stellatus (strain SS14)</name>
    <dbReference type="NCBI Taxonomy" id="990650"/>
    <lineage>
        <taxon>Eukaryota</taxon>
        <taxon>Fungi</taxon>
        <taxon>Dikarya</taxon>
        <taxon>Basidiomycota</taxon>
        <taxon>Agaricomycotina</taxon>
        <taxon>Agaricomycetes</taxon>
        <taxon>Phallomycetidae</taxon>
        <taxon>Geastrales</taxon>
        <taxon>Sphaerobolaceae</taxon>
        <taxon>Sphaerobolus</taxon>
    </lineage>
</organism>
<name>A0A0C9UHI0_SPHS4</name>
<accession>A0A0C9UHI0</accession>
<dbReference type="PROSITE" id="PS51387">
    <property type="entry name" value="FAD_PCMH"/>
    <property type="match status" value="1"/>
</dbReference>
<dbReference type="InterPro" id="IPR012951">
    <property type="entry name" value="BBE"/>
</dbReference>
<dbReference type="EMBL" id="KN837129">
    <property type="protein sequence ID" value="KIJ42513.1"/>
    <property type="molecule type" value="Genomic_DNA"/>
</dbReference>
<dbReference type="GO" id="GO:0071949">
    <property type="term" value="F:FAD binding"/>
    <property type="evidence" value="ECO:0007669"/>
    <property type="project" value="InterPro"/>
</dbReference>
<feature type="chain" id="PRO_5002214304" evidence="5">
    <location>
        <begin position="23"/>
        <end position="647"/>
    </location>
</feature>
<reference evidence="7 8" key="1">
    <citation type="submission" date="2014-06" db="EMBL/GenBank/DDBJ databases">
        <title>Evolutionary Origins and Diversification of the Mycorrhizal Mutualists.</title>
        <authorList>
            <consortium name="DOE Joint Genome Institute"/>
            <consortium name="Mycorrhizal Genomics Consortium"/>
            <person name="Kohler A."/>
            <person name="Kuo A."/>
            <person name="Nagy L.G."/>
            <person name="Floudas D."/>
            <person name="Copeland A."/>
            <person name="Barry K.W."/>
            <person name="Cichocki N."/>
            <person name="Veneault-Fourrey C."/>
            <person name="LaButti K."/>
            <person name="Lindquist E.A."/>
            <person name="Lipzen A."/>
            <person name="Lundell T."/>
            <person name="Morin E."/>
            <person name="Murat C."/>
            <person name="Riley R."/>
            <person name="Ohm R."/>
            <person name="Sun H."/>
            <person name="Tunlid A."/>
            <person name="Henrissat B."/>
            <person name="Grigoriev I.V."/>
            <person name="Hibbett D.S."/>
            <person name="Martin F."/>
        </authorList>
    </citation>
    <scope>NUCLEOTIDE SEQUENCE [LARGE SCALE GENOMIC DNA]</scope>
    <source>
        <strain evidence="7 8">SS14</strain>
    </source>
</reference>
<protein>
    <submittedName>
        <fullName evidence="7">Unplaced genomic scaffold SPHSTscaffold_54, whole genome shotgun sequence</fullName>
    </submittedName>
</protein>
<keyword evidence="8" id="KW-1185">Reference proteome</keyword>
<dbReference type="AlphaFoldDB" id="A0A0C9UHI0"/>
<feature type="domain" description="FAD-binding PCMH-type" evidence="6">
    <location>
        <begin position="136"/>
        <end position="325"/>
    </location>
</feature>
<dbReference type="InterPro" id="IPR036318">
    <property type="entry name" value="FAD-bd_PCMH-like_sf"/>
</dbReference>
<dbReference type="PANTHER" id="PTHR13878:SF91">
    <property type="entry name" value="FAD BINDING DOMAIN PROTEIN (AFU_ORTHOLOGUE AFUA_6G12070)-RELATED"/>
    <property type="match status" value="1"/>
</dbReference>
<gene>
    <name evidence="7" type="ORF">M422DRAFT_31290</name>
</gene>
<evidence type="ECO:0000256" key="3">
    <source>
        <dbReference type="ARBA" id="ARBA00022827"/>
    </source>
</evidence>
<dbReference type="PANTHER" id="PTHR13878">
    <property type="entry name" value="GULONOLACTONE OXIDASE"/>
    <property type="match status" value="1"/>
</dbReference>
<dbReference type="Proteomes" id="UP000054279">
    <property type="component" value="Unassembled WGS sequence"/>
</dbReference>
<feature type="signal peptide" evidence="5">
    <location>
        <begin position="1"/>
        <end position="22"/>
    </location>
</feature>
<dbReference type="GO" id="GO:0016491">
    <property type="term" value="F:oxidoreductase activity"/>
    <property type="evidence" value="ECO:0007669"/>
    <property type="project" value="UniProtKB-KW"/>
</dbReference>
<evidence type="ECO:0000313" key="8">
    <source>
        <dbReference type="Proteomes" id="UP000054279"/>
    </source>
</evidence>
<keyword evidence="2" id="KW-0285">Flavoprotein</keyword>
<evidence type="ECO:0000256" key="1">
    <source>
        <dbReference type="ARBA" id="ARBA00005466"/>
    </source>
</evidence>
<keyword evidence="5" id="KW-0732">Signal</keyword>
<keyword evidence="3" id="KW-0274">FAD</keyword>